<dbReference type="AlphaFoldDB" id="A0A0B3RPK9"/>
<dbReference type="RefSeq" id="WP_043147203.1">
    <property type="nucleotide sequence ID" value="NZ_JSUQ01000044.1"/>
</dbReference>
<keyword evidence="4" id="KW-1185">Reference proteome</keyword>
<dbReference type="PRINTS" id="PR00111">
    <property type="entry name" value="ABHYDROLASE"/>
</dbReference>
<dbReference type="EMBL" id="JSUQ01000044">
    <property type="protein sequence ID" value="KHQ49747.1"/>
    <property type="molecule type" value="Genomic_DNA"/>
</dbReference>
<sequence>MTGWETKTAAGIEYLERAGEGEALVLLHGIGSQAASFTPLLDHIDATRRVIAWNAPGYGASAPLGMDWPLASDYARALEAFCDALGLRRVMLAGHSLGTLMGAAFAAAHRDRVSRLVLASPALGHGVPRGGGLSSAAQARIDDLQRLGAEKFAALRAARLVHDPDANPGHVAQVQAAMSQVTLPGYGQAARMLASGRLLDDAERLMVPTDVIVGAGDVVTPPDGARRAFAALHRAAQGRLTIVPDAGHALYLQAPAAFAAALAAHTETAG</sequence>
<dbReference type="STRING" id="561184.SAMN05216376_113107"/>
<dbReference type="GO" id="GO:0016020">
    <property type="term" value="C:membrane"/>
    <property type="evidence" value="ECO:0007669"/>
    <property type="project" value="TreeGrafter"/>
</dbReference>
<reference evidence="3 4" key="1">
    <citation type="submission" date="2014-10" db="EMBL/GenBank/DDBJ databases">
        <title>Genome sequence of Ponticoccus sp. strain UMTAT08 isolated from clonal culture of toxic dinoflagellate Alexandrium tamiyavanichii.</title>
        <authorList>
            <person name="Gan H.Y."/>
            <person name="Muhd D.-D."/>
            <person name="Mohd Noor M.E."/>
            <person name="Yeong Y.S."/>
            <person name="Usup G."/>
        </authorList>
    </citation>
    <scope>NUCLEOTIDE SEQUENCE [LARGE SCALE GENOMIC DNA]</scope>
    <source>
        <strain evidence="3 4">UMTAT08</strain>
    </source>
</reference>
<comment type="caution">
    <text evidence="3">The sequence shown here is derived from an EMBL/GenBank/DDBJ whole genome shotgun (WGS) entry which is preliminary data.</text>
</comment>
<dbReference type="Gene3D" id="3.40.50.1820">
    <property type="entry name" value="alpha/beta hydrolase"/>
    <property type="match status" value="1"/>
</dbReference>
<organism evidence="3 4">
    <name type="scientific">Mameliella alba</name>
    <dbReference type="NCBI Taxonomy" id="561184"/>
    <lineage>
        <taxon>Bacteria</taxon>
        <taxon>Pseudomonadati</taxon>
        <taxon>Pseudomonadota</taxon>
        <taxon>Alphaproteobacteria</taxon>
        <taxon>Rhodobacterales</taxon>
        <taxon>Roseobacteraceae</taxon>
        <taxon>Mameliella</taxon>
    </lineage>
</organism>
<protein>
    <submittedName>
        <fullName evidence="3">Alpha/beta hydrolase</fullName>
    </submittedName>
</protein>
<dbReference type="PANTHER" id="PTHR43798">
    <property type="entry name" value="MONOACYLGLYCEROL LIPASE"/>
    <property type="match status" value="1"/>
</dbReference>
<dbReference type="Proteomes" id="UP000030960">
    <property type="component" value="Unassembled WGS sequence"/>
</dbReference>
<dbReference type="InterPro" id="IPR050266">
    <property type="entry name" value="AB_hydrolase_sf"/>
</dbReference>
<dbReference type="GO" id="GO:0016787">
    <property type="term" value="F:hydrolase activity"/>
    <property type="evidence" value="ECO:0007669"/>
    <property type="project" value="UniProtKB-KW"/>
</dbReference>
<gene>
    <name evidence="3" type="ORF">OA50_05710</name>
</gene>
<dbReference type="SUPFAM" id="SSF53474">
    <property type="entry name" value="alpha/beta-Hydrolases"/>
    <property type="match status" value="1"/>
</dbReference>
<dbReference type="Pfam" id="PF00561">
    <property type="entry name" value="Abhydrolase_1"/>
    <property type="match status" value="1"/>
</dbReference>
<dbReference type="InterPro" id="IPR029058">
    <property type="entry name" value="AB_hydrolase_fold"/>
</dbReference>
<evidence type="ECO:0000313" key="4">
    <source>
        <dbReference type="Proteomes" id="UP000030960"/>
    </source>
</evidence>
<dbReference type="InterPro" id="IPR000073">
    <property type="entry name" value="AB_hydrolase_1"/>
</dbReference>
<dbReference type="OrthoDB" id="9804723at2"/>
<dbReference type="PANTHER" id="PTHR43798:SF31">
    <property type="entry name" value="AB HYDROLASE SUPERFAMILY PROTEIN YCLE"/>
    <property type="match status" value="1"/>
</dbReference>
<feature type="domain" description="AB hydrolase-1" evidence="2">
    <location>
        <begin position="23"/>
        <end position="255"/>
    </location>
</feature>
<accession>A0A0B3RPK9</accession>
<evidence type="ECO:0000313" key="3">
    <source>
        <dbReference type="EMBL" id="KHQ49747.1"/>
    </source>
</evidence>
<keyword evidence="1 3" id="KW-0378">Hydrolase</keyword>
<evidence type="ECO:0000259" key="2">
    <source>
        <dbReference type="Pfam" id="PF00561"/>
    </source>
</evidence>
<evidence type="ECO:0000256" key="1">
    <source>
        <dbReference type="ARBA" id="ARBA00022801"/>
    </source>
</evidence>
<name>A0A0B3RPK9_9RHOB</name>
<proteinExistence type="predicted"/>